<organism evidence="3 4">
    <name type="scientific">Ambispora leptoticha</name>
    <dbReference type="NCBI Taxonomy" id="144679"/>
    <lineage>
        <taxon>Eukaryota</taxon>
        <taxon>Fungi</taxon>
        <taxon>Fungi incertae sedis</taxon>
        <taxon>Mucoromycota</taxon>
        <taxon>Glomeromycotina</taxon>
        <taxon>Glomeromycetes</taxon>
        <taxon>Archaeosporales</taxon>
        <taxon>Ambisporaceae</taxon>
        <taxon>Ambispora</taxon>
    </lineage>
</organism>
<reference evidence="3" key="1">
    <citation type="submission" date="2021-06" db="EMBL/GenBank/DDBJ databases">
        <authorList>
            <person name="Kallberg Y."/>
            <person name="Tangrot J."/>
            <person name="Rosling A."/>
        </authorList>
    </citation>
    <scope>NUCLEOTIDE SEQUENCE</scope>
    <source>
        <strain evidence="3">FL130A</strain>
    </source>
</reference>
<feature type="domain" description="Protein Lines C-terminal" evidence="2">
    <location>
        <begin position="556"/>
        <end position="587"/>
    </location>
</feature>
<feature type="compositionally biased region" description="Acidic residues" evidence="1">
    <location>
        <begin position="501"/>
        <end position="513"/>
    </location>
</feature>
<keyword evidence="4" id="KW-1185">Reference proteome</keyword>
<accession>A0A9N8VZR1</accession>
<evidence type="ECO:0000256" key="1">
    <source>
        <dbReference type="SAM" id="MobiDB-lite"/>
    </source>
</evidence>
<evidence type="ECO:0000313" key="3">
    <source>
        <dbReference type="EMBL" id="CAG8465913.1"/>
    </source>
</evidence>
<dbReference type="AlphaFoldDB" id="A0A9N8VZR1"/>
<name>A0A9N8VZR1_9GLOM</name>
<dbReference type="Proteomes" id="UP000789508">
    <property type="component" value="Unassembled WGS sequence"/>
</dbReference>
<dbReference type="EMBL" id="CAJVPS010000217">
    <property type="protein sequence ID" value="CAG8465913.1"/>
    <property type="molecule type" value="Genomic_DNA"/>
</dbReference>
<feature type="compositionally biased region" description="Basic and acidic residues" evidence="1">
    <location>
        <begin position="514"/>
        <end position="526"/>
    </location>
</feature>
<dbReference type="InterPro" id="IPR029415">
    <property type="entry name" value="Lines_C"/>
</dbReference>
<dbReference type="Pfam" id="PF14695">
    <property type="entry name" value="LINES_C"/>
    <property type="match status" value="1"/>
</dbReference>
<dbReference type="OrthoDB" id="8251209at2759"/>
<protein>
    <submittedName>
        <fullName evidence="3">4439_t:CDS:1</fullName>
    </submittedName>
</protein>
<evidence type="ECO:0000313" key="4">
    <source>
        <dbReference type="Proteomes" id="UP000789508"/>
    </source>
</evidence>
<feature type="region of interest" description="Disordered" evidence="1">
    <location>
        <begin position="495"/>
        <end position="529"/>
    </location>
</feature>
<gene>
    <name evidence="3" type="ORF">ALEPTO_LOCUS1775</name>
</gene>
<proteinExistence type="predicted"/>
<comment type="caution">
    <text evidence="3">The sequence shown here is derived from an EMBL/GenBank/DDBJ whole genome shotgun (WGS) entry which is preliminary data.</text>
</comment>
<sequence>MKVSFKVLAEKDIESALEFFEIVKNFQSSSFFTDFQITTSETIDKQNRRERRAILTNITKLNAFVTGYRDYFLVSLRDNRTISNLASDSVDASLLMKSYQLLFEVLEKRREDLMRILLFQDQFIVFATRKLLLDWIFVADLHYYQTKKDTLSSLLSSFTRILWRFFDEINDPNNIKDSNKSNHPRYYLAVNAILEIYHQILKDYRKRLRSQLNVKDKGYVGGRIDGENVAKQILLMRDIWKWIIEFIKFLNSTREKMTTSTANSENHHHKRLQDDAVDYSIVIVPIRRVLEILLLISKSADNDISLISTVLFSQTQYTLHLLTNLTPLILDKMLFSSYDEYTEFFYTPPSSQSSSLSQTSRPTIIYDRECLKRVSIIYMSSVIRLIDIFTEQKQDDEDNEDDGKTSNKILIDFASTINKIEIYKNYNMLNEVINTVKELLESSKLLSFISRLFGENDGDMISFILSMVQLATRFSKFEQRIEELTKDKKEKRFVEQVGDGEGVEEENDQDDERENDKDEQGEKKDDDIDAESNIEMEIELSSPQQKILVKFLNMFVNLRQVIESLMSKHLFPYNATSLVRRIKQVEETLINLFENENNNNYL</sequence>
<evidence type="ECO:0000259" key="2">
    <source>
        <dbReference type="Pfam" id="PF14695"/>
    </source>
</evidence>